<dbReference type="AlphaFoldDB" id="A0A9Q0S661"/>
<evidence type="ECO:0000256" key="1">
    <source>
        <dbReference type="ARBA" id="ARBA00001946"/>
    </source>
</evidence>
<dbReference type="Pfam" id="PF00408">
    <property type="entry name" value="PGM_PMM_IV"/>
    <property type="match status" value="1"/>
</dbReference>
<accession>A0A9Q0S661</accession>
<dbReference type="GO" id="GO:0005975">
    <property type="term" value="P:carbohydrate metabolic process"/>
    <property type="evidence" value="ECO:0007669"/>
    <property type="project" value="InterPro"/>
</dbReference>
<dbReference type="InterPro" id="IPR017871">
    <property type="entry name" value="ABC_transporter-like_CS"/>
</dbReference>
<feature type="domain" description="ABC transporter" evidence="7">
    <location>
        <begin position="352"/>
        <end position="425"/>
    </location>
</feature>
<keyword evidence="4" id="KW-0479">Metal-binding</keyword>
<evidence type="ECO:0000256" key="2">
    <source>
        <dbReference type="ARBA" id="ARBA00010231"/>
    </source>
</evidence>
<feature type="domain" description="Alpha-D-phosphohexomutase alpha/beta/alpha" evidence="11">
    <location>
        <begin position="163"/>
        <end position="271"/>
    </location>
</feature>
<comment type="similarity">
    <text evidence="2">Belongs to the phosphohexose mutase family.</text>
</comment>
<dbReference type="Proteomes" id="UP001151699">
    <property type="component" value="Chromosome A"/>
</dbReference>
<dbReference type="Gene3D" id="3.40.120.10">
    <property type="entry name" value="Alpha-D-Glucose-1,6-Bisphosphate, subunit A, domain 3"/>
    <property type="match status" value="3"/>
</dbReference>
<dbReference type="EMBL" id="WJQU01000001">
    <property type="protein sequence ID" value="KAJ6644975.1"/>
    <property type="molecule type" value="Genomic_DNA"/>
</dbReference>
<evidence type="ECO:0000259" key="8">
    <source>
        <dbReference type="Pfam" id="PF00408"/>
    </source>
</evidence>
<dbReference type="CDD" id="cd03089">
    <property type="entry name" value="PMM_PGM"/>
    <property type="match status" value="1"/>
</dbReference>
<feature type="domain" description="Alpha-D-phosphohexomutase alpha/beta/alpha" evidence="9">
    <location>
        <begin position="1"/>
        <end position="37"/>
    </location>
</feature>
<feature type="domain" description="Alpha-D-phosphohexomutase C-terminal" evidence="8">
    <location>
        <begin position="278"/>
        <end position="347"/>
    </location>
</feature>
<reference evidence="12" key="1">
    <citation type="submission" date="2022-07" db="EMBL/GenBank/DDBJ databases">
        <authorList>
            <person name="Trinca V."/>
            <person name="Uliana J.V.C."/>
            <person name="Torres T.T."/>
            <person name="Ward R.J."/>
            <person name="Monesi N."/>
        </authorList>
    </citation>
    <scope>NUCLEOTIDE SEQUENCE</scope>
    <source>
        <strain evidence="12">HSMRA1968</strain>
        <tissue evidence="12">Whole embryos</tissue>
    </source>
</reference>
<organism evidence="12 13">
    <name type="scientific">Pseudolycoriella hygida</name>
    <dbReference type="NCBI Taxonomy" id="35572"/>
    <lineage>
        <taxon>Eukaryota</taxon>
        <taxon>Metazoa</taxon>
        <taxon>Ecdysozoa</taxon>
        <taxon>Arthropoda</taxon>
        <taxon>Hexapoda</taxon>
        <taxon>Insecta</taxon>
        <taxon>Pterygota</taxon>
        <taxon>Neoptera</taxon>
        <taxon>Endopterygota</taxon>
        <taxon>Diptera</taxon>
        <taxon>Nematocera</taxon>
        <taxon>Sciaroidea</taxon>
        <taxon>Sciaridae</taxon>
        <taxon>Pseudolycoriella</taxon>
    </lineage>
</organism>
<dbReference type="GO" id="GO:0016887">
    <property type="term" value="F:ATP hydrolysis activity"/>
    <property type="evidence" value="ECO:0007669"/>
    <property type="project" value="InterPro"/>
</dbReference>
<dbReference type="OrthoDB" id="14210at2759"/>
<evidence type="ECO:0000259" key="9">
    <source>
        <dbReference type="Pfam" id="PF02878"/>
    </source>
</evidence>
<protein>
    <submittedName>
        <fullName evidence="12">Phosphomannomutase</fullName>
    </submittedName>
</protein>
<dbReference type="InterPro" id="IPR005846">
    <property type="entry name" value="A-D-PHexomutase_a/b/a-III"/>
</dbReference>
<feature type="domain" description="Alpha-D-phosphohexomutase alpha/beta/alpha" evidence="10">
    <location>
        <begin position="60"/>
        <end position="157"/>
    </location>
</feature>
<dbReference type="InterPro" id="IPR003439">
    <property type="entry name" value="ABC_transporter-like_ATP-bd"/>
</dbReference>
<dbReference type="Pfam" id="PF02878">
    <property type="entry name" value="PGM_PMM_I"/>
    <property type="match status" value="1"/>
</dbReference>
<name>A0A9Q0S661_9DIPT</name>
<evidence type="ECO:0000259" key="7">
    <source>
        <dbReference type="Pfam" id="PF00005"/>
    </source>
</evidence>
<dbReference type="InterPro" id="IPR005844">
    <property type="entry name" value="A-D-PHexomutase_a/b/a-I"/>
</dbReference>
<keyword evidence="6" id="KW-0413">Isomerase</keyword>
<dbReference type="Pfam" id="PF02880">
    <property type="entry name" value="PGM_PMM_III"/>
    <property type="match status" value="1"/>
</dbReference>
<evidence type="ECO:0000259" key="10">
    <source>
        <dbReference type="Pfam" id="PF02879"/>
    </source>
</evidence>
<dbReference type="SUPFAM" id="SSF52540">
    <property type="entry name" value="P-loop containing nucleoside triphosphate hydrolases"/>
    <property type="match status" value="1"/>
</dbReference>
<dbReference type="Pfam" id="PF00005">
    <property type="entry name" value="ABC_tran"/>
    <property type="match status" value="1"/>
</dbReference>
<dbReference type="InterPro" id="IPR005841">
    <property type="entry name" value="Alpha-D-phosphohexomutase_SF"/>
</dbReference>
<evidence type="ECO:0000259" key="11">
    <source>
        <dbReference type="Pfam" id="PF02880"/>
    </source>
</evidence>
<keyword evidence="13" id="KW-1185">Reference proteome</keyword>
<keyword evidence="3" id="KW-0597">Phosphoprotein</keyword>
<dbReference type="InterPro" id="IPR005845">
    <property type="entry name" value="A-D-PHexomutase_a/b/a-II"/>
</dbReference>
<evidence type="ECO:0000256" key="5">
    <source>
        <dbReference type="ARBA" id="ARBA00022842"/>
    </source>
</evidence>
<dbReference type="PROSITE" id="PS00211">
    <property type="entry name" value="ABC_TRANSPORTER_1"/>
    <property type="match status" value="1"/>
</dbReference>
<proteinExistence type="inferred from homology"/>
<dbReference type="GO" id="GO:0005524">
    <property type="term" value="F:ATP binding"/>
    <property type="evidence" value="ECO:0007669"/>
    <property type="project" value="InterPro"/>
</dbReference>
<dbReference type="GO" id="GO:0016868">
    <property type="term" value="F:intramolecular phosphotransferase activity"/>
    <property type="evidence" value="ECO:0007669"/>
    <property type="project" value="InterPro"/>
</dbReference>
<dbReference type="SUPFAM" id="SSF53738">
    <property type="entry name" value="Phosphoglucomutase, first 3 domains"/>
    <property type="match status" value="3"/>
</dbReference>
<dbReference type="GO" id="GO:0046872">
    <property type="term" value="F:metal ion binding"/>
    <property type="evidence" value="ECO:0007669"/>
    <property type="project" value="UniProtKB-KW"/>
</dbReference>
<dbReference type="PANTHER" id="PTHR43771">
    <property type="entry name" value="PHOSPHOMANNOMUTASE"/>
    <property type="match status" value="1"/>
</dbReference>
<dbReference type="Gene3D" id="3.30.310.50">
    <property type="entry name" value="Alpha-D-phosphohexomutase, C-terminal domain"/>
    <property type="match status" value="1"/>
</dbReference>
<keyword evidence="5" id="KW-0460">Magnesium</keyword>
<dbReference type="PRINTS" id="PR00509">
    <property type="entry name" value="PGMPMM"/>
</dbReference>
<dbReference type="Pfam" id="PF02879">
    <property type="entry name" value="PGM_PMM_II"/>
    <property type="match status" value="1"/>
</dbReference>
<comment type="cofactor">
    <cofactor evidence="1">
        <name>Mg(2+)</name>
        <dbReference type="ChEBI" id="CHEBI:18420"/>
    </cofactor>
</comment>
<evidence type="ECO:0000256" key="4">
    <source>
        <dbReference type="ARBA" id="ARBA00022723"/>
    </source>
</evidence>
<sequence>MITGSHNPKDDNGFKLLAAGKPFYNEQIQNLYEVILTSSWPNLPDQFSEDPTTTTVNITDKYLDRILHNLTLNPKLKVAWDPANGAAGYIMELLTRKLSNKNWLINSRIDGNFPAHHPDPTILTNLTQLINLVQQENCDIGIAFDGDADRLGVVSSSGRIISGEQILCFLAKDVLVQNPGATIIMDIKTSLAIFNQIESYGGNPLLWKTGHSYIKDKIQETKALLAGETSGHLFFSDKYYGYDDGIYAAIRLLDLLSRTRKSLDEMVEELPKIPEPIEIKIPTKDTIKFAIIEQIKQKLMAKNIIFNEIDGIRINLDIGWWLLRASNTEAKIIVRYQPNSTELTQKFVSQSNEITESSQEQIVIQEIKHMLATIGLKPSVIKEEELEEPNVNWSERLSGGEKQKIRIIQAILSQPTLLIMDEATSALDPVSKQAVYTLIKEHLQRDYIVIYTDHGEDKGFADCSLRIIGQNLVESYELSDSIPL</sequence>
<evidence type="ECO:0000256" key="3">
    <source>
        <dbReference type="ARBA" id="ARBA00022553"/>
    </source>
</evidence>
<evidence type="ECO:0000256" key="6">
    <source>
        <dbReference type="ARBA" id="ARBA00023235"/>
    </source>
</evidence>
<evidence type="ECO:0000313" key="13">
    <source>
        <dbReference type="Proteomes" id="UP001151699"/>
    </source>
</evidence>
<dbReference type="Gene3D" id="3.40.50.300">
    <property type="entry name" value="P-loop containing nucleotide triphosphate hydrolases"/>
    <property type="match status" value="1"/>
</dbReference>
<dbReference type="InterPro" id="IPR027417">
    <property type="entry name" value="P-loop_NTPase"/>
</dbReference>
<gene>
    <name evidence="12" type="primary">exoC</name>
    <name evidence="12" type="ORF">Bhyg_00172</name>
</gene>
<dbReference type="InterPro" id="IPR016055">
    <property type="entry name" value="A-D-PHexomutase_a/b/a-I/II/III"/>
</dbReference>
<dbReference type="CDD" id="cd00267">
    <property type="entry name" value="ABC_ATPase"/>
    <property type="match status" value="1"/>
</dbReference>
<evidence type="ECO:0000313" key="12">
    <source>
        <dbReference type="EMBL" id="KAJ6644975.1"/>
    </source>
</evidence>
<dbReference type="InterPro" id="IPR005843">
    <property type="entry name" value="A-D-PHexomutase_C"/>
</dbReference>
<comment type="caution">
    <text evidence="12">The sequence shown here is derived from an EMBL/GenBank/DDBJ whole genome shotgun (WGS) entry which is preliminary data.</text>
</comment>
<dbReference type="PANTHER" id="PTHR43771:SF2">
    <property type="entry name" value="PHOSPHOMANNOMUTASE_PHOSPHOGLUCOMUTASE"/>
    <property type="match status" value="1"/>
</dbReference>